<feature type="chain" id="PRO_5009213694" evidence="5">
    <location>
        <begin position="24"/>
        <end position="323"/>
    </location>
</feature>
<accession>A0A1E8EYB7</accession>
<evidence type="ECO:0000256" key="1">
    <source>
        <dbReference type="ARBA" id="ARBA00004418"/>
    </source>
</evidence>
<dbReference type="NCBIfam" id="TIGR01728">
    <property type="entry name" value="SsuA_fam"/>
    <property type="match status" value="1"/>
</dbReference>
<dbReference type="InterPro" id="IPR010067">
    <property type="entry name" value="ABC_SsuA_sub-bd"/>
</dbReference>
<evidence type="ECO:0000259" key="6">
    <source>
        <dbReference type="SMART" id="SM00062"/>
    </source>
</evidence>
<evidence type="ECO:0000256" key="2">
    <source>
        <dbReference type="ARBA" id="ARBA00010742"/>
    </source>
</evidence>
<evidence type="ECO:0000256" key="4">
    <source>
        <dbReference type="ARBA" id="ARBA00022729"/>
    </source>
</evidence>
<proteinExistence type="inferred from homology"/>
<dbReference type="GO" id="GO:0016020">
    <property type="term" value="C:membrane"/>
    <property type="evidence" value="ECO:0007669"/>
    <property type="project" value="InterPro"/>
</dbReference>
<gene>
    <name evidence="7" type="primary">ssuA_2</name>
    <name evidence="7" type="ORF">CLOACE_14330</name>
</gene>
<comment type="similarity">
    <text evidence="2">Belongs to the bacterial solute-binding protein SsuA/TauA family.</text>
</comment>
<comment type="caution">
    <text evidence="7">The sequence shown here is derived from an EMBL/GenBank/DDBJ whole genome shotgun (WGS) entry which is preliminary data.</text>
</comment>
<dbReference type="Proteomes" id="UP000175744">
    <property type="component" value="Unassembled WGS sequence"/>
</dbReference>
<dbReference type="STRING" id="1121290.CLAOCE_14330"/>
<keyword evidence="3" id="KW-0813">Transport</keyword>
<dbReference type="RefSeq" id="WP_070110416.1">
    <property type="nucleotide sequence ID" value="NZ_LZFO01000018.1"/>
</dbReference>
<dbReference type="PANTHER" id="PTHR30024">
    <property type="entry name" value="ALIPHATIC SULFONATES-BINDING PROTEIN-RELATED"/>
    <property type="match status" value="1"/>
</dbReference>
<feature type="signal peptide" evidence="5">
    <location>
        <begin position="1"/>
        <end position="23"/>
    </location>
</feature>
<comment type="subcellular location">
    <subcellularLocation>
        <location evidence="1">Periplasm</location>
    </subcellularLocation>
</comment>
<keyword evidence="8" id="KW-1185">Reference proteome</keyword>
<dbReference type="OrthoDB" id="9814375at2"/>
<evidence type="ECO:0000313" key="8">
    <source>
        <dbReference type="Proteomes" id="UP000175744"/>
    </source>
</evidence>
<dbReference type="CDD" id="cd01008">
    <property type="entry name" value="PBP2_NrtA_SsuA_CpmA_like"/>
    <property type="match status" value="1"/>
</dbReference>
<feature type="domain" description="Solute-binding protein family 3/N-terminal" evidence="6">
    <location>
        <begin position="40"/>
        <end position="262"/>
    </location>
</feature>
<evidence type="ECO:0000313" key="7">
    <source>
        <dbReference type="EMBL" id="OFI05958.1"/>
    </source>
</evidence>
<dbReference type="PATRIC" id="fig|1121290.3.peg.1417"/>
<dbReference type="PANTHER" id="PTHR30024:SF42">
    <property type="entry name" value="ALIPHATIC SULFONATES-BINDING PROTEIN-RELATED"/>
    <property type="match status" value="1"/>
</dbReference>
<dbReference type="InterPro" id="IPR015168">
    <property type="entry name" value="SsuA/THI5"/>
</dbReference>
<dbReference type="GO" id="GO:0042626">
    <property type="term" value="F:ATPase-coupled transmembrane transporter activity"/>
    <property type="evidence" value="ECO:0007669"/>
    <property type="project" value="InterPro"/>
</dbReference>
<dbReference type="SMART" id="SM00062">
    <property type="entry name" value="PBPb"/>
    <property type="match status" value="1"/>
</dbReference>
<dbReference type="Pfam" id="PF09084">
    <property type="entry name" value="NMT1"/>
    <property type="match status" value="1"/>
</dbReference>
<name>A0A1E8EYB7_9CLOT</name>
<dbReference type="InterPro" id="IPR001638">
    <property type="entry name" value="Solute-binding_3/MltF_N"/>
</dbReference>
<dbReference type="AlphaFoldDB" id="A0A1E8EYB7"/>
<evidence type="ECO:0000256" key="5">
    <source>
        <dbReference type="SAM" id="SignalP"/>
    </source>
</evidence>
<evidence type="ECO:0000256" key="3">
    <source>
        <dbReference type="ARBA" id="ARBA00022448"/>
    </source>
</evidence>
<dbReference type="EMBL" id="LZFO01000018">
    <property type="protein sequence ID" value="OFI05958.1"/>
    <property type="molecule type" value="Genomic_DNA"/>
</dbReference>
<dbReference type="Gene3D" id="3.40.190.10">
    <property type="entry name" value="Periplasmic binding protein-like II"/>
    <property type="match status" value="2"/>
</dbReference>
<dbReference type="SUPFAM" id="SSF53850">
    <property type="entry name" value="Periplasmic binding protein-like II"/>
    <property type="match status" value="1"/>
</dbReference>
<sequence length="323" mass="35465">MKKLKKLLALALAVFMGGSLLMACGKQESKPEEKKEKTSTINVTYVKAPLNVPSIIEKDKKSFDKEFEKDKINVKWHEITAGPQQTQALAAGELQFLHALGGTSAILAASNGVDLKIINVYSRAPKAFMIITKNPDIKTPKDIKGKKIGGPKGTVLHQLLVGSLEKEGLKQEDVEFINMGIPEALAALNDKSIDAALLAGPAALKAIKGGAKVVTNGEGIVEGTIVTAVSGKFLKENPELVERFKKVNNDTIDYIKNNLDEALEIASKEVGLTKEETKEMYSWYNFDTKITEKDIEELKKTQSFLMKNKLQQKEIKIEDIIAK</sequence>
<protein>
    <submittedName>
        <fullName evidence="7">Putative aliphatic sulfonates-binding protein</fullName>
    </submittedName>
</protein>
<dbReference type="PROSITE" id="PS51257">
    <property type="entry name" value="PROKAR_LIPOPROTEIN"/>
    <property type="match status" value="1"/>
</dbReference>
<dbReference type="GO" id="GO:0042597">
    <property type="term" value="C:periplasmic space"/>
    <property type="evidence" value="ECO:0007669"/>
    <property type="project" value="UniProtKB-SubCell"/>
</dbReference>
<reference evidence="7 8" key="1">
    <citation type="submission" date="2016-06" db="EMBL/GenBank/DDBJ databases">
        <title>Genome sequence of Clostridium acetireducens DSM 10703.</title>
        <authorList>
            <person name="Poehlein A."/>
            <person name="Fluechter S."/>
            <person name="Duerre P."/>
            <person name="Daniel R."/>
        </authorList>
    </citation>
    <scope>NUCLEOTIDE SEQUENCE [LARGE SCALE GENOMIC DNA]</scope>
    <source>
        <strain evidence="7 8">DSM 10703</strain>
    </source>
</reference>
<organism evidence="7 8">
    <name type="scientific">Clostridium acetireducens DSM 10703</name>
    <dbReference type="NCBI Taxonomy" id="1121290"/>
    <lineage>
        <taxon>Bacteria</taxon>
        <taxon>Bacillati</taxon>
        <taxon>Bacillota</taxon>
        <taxon>Clostridia</taxon>
        <taxon>Eubacteriales</taxon>
        <taxon>Clostridiaceae</taxon>
        <taxon>Clostridium</taxon>
    </lineage>
</organism>
<keyword evidence="4 5" id="KW-0732">Signal</keyword>